<evidence type="ECO:0000313" key="3">
    <source>
        <dbReference type="EMBL" id="MFD5102936.1"/>
    </source>
</evidence>
<dbReference type="RefSeq" id="WP_386720600.1">
    <property type="nucleotide sequence ID" value="NZ_JBHXIJ010000307.1"/>
</dbReference>
<evidence type="ECO:0000313" key="4">
    <source>
        <dbReference type="Proteomes" id="UP001598448"/>
    </source>
</evidence>
<sequence length="71" mass="7427">MPAPATPQAGPTEPAYDTQPPGVSAYLPAEALISILIITAIFILVLRYGPALATIGIKALLRLFENTPPAQ</sequence>
<keyword evidence="2" id="KW-1133">Transmembrane helix</keyword>
<evidence type="ECO:0000256" key="1">
    <source>
        <dbReference type="SAM" id="MobiDB-lite"/>
    </source>
</evidence>
<keyword evidence="4" id="KW-1185">Reference proteome</keyword>
<name>A0ABW6FTA5_9ACTN</name>
<proteinExistence type="predicted"/>
<keyword evidence="2" id="KW-0472">Membrane</keyword>
<reference evidence="3 4" key="1">
    <citation type="submission" date="2024-09" db="EMBL/GenBank/DDBJ databases">
        <title>The Natural Products Discovery Center: Release of the First 8490 Sequenced Strains for Exploring Actinobacteria Biosynthetic Diversity.</title>
        <authorList>
            <person name="Kalkreuter E."/>
            <person name="Kautsar S.A."/>
            <person name="Yang D."/>
            <person name="Bader C.D."/>
            <person name="Teijaro C.N."/>
            <person name="Fluegel L."/>
            <person name="Davis C.M."/>
            <person name="Simpson J.R."/>
            <person name="Lauterbach L."/>
            <person name="Steele A.D."/>
            <person name="Gui C."/>
            <person name="Meng S."/>
            <person name="Li G."/>
            <person name="Viehrig K."/>
            <person name="Ye F."/>
            <person name="Su P."/>
            <person name="Kiefer A.F."/>
            <person name="Nichols A."/>
            <person name="Cepeda A.J."/>
            <person name="Yan W."/>
            <person name="Fan B."/>
            <person name="Jiang Y."/>
            <person name="Adhikari A."/>
            <person name="Zheng C.-J."/>
            <person name="Schuster L."/>
            <person name="Cowan T.M."/>
            <person name="Smanski M.J."/>
            <person name="Chevrette M.G."/>
            <person name="De Carvalho L.P.S."/>
            <person name="Shen B."/>
        </authorList>
    </citation>
    <scope>NUCLEOTIDE SEQUENCE [LARGE SCALE GENOMIC DNA]</scope>
    <source>
        <strain evidence="3 4">NPDC058348</strain>
    </source>
</reference>
<organism evidence="3 4">
    <name type="scientific">Streptomyces albidochromogenes</name>
    <dbReference type="NCBI Taxonomy" id="329524"/>
    <lineage>
        <taxon>Bacteria</taxon>
        <taxon>Bacillati</taxon>
        <taxon>Actinomycetota</taxon>
        <taxon>Actinomycetes</taxon>
        <taxon>Kitasatosporales</taxon>
        <taxon>Streptomycetaceae</taxon>
        <taxon>Streptomyces</taxon>
    </lineage>
</organism>
<comment type="caution">
    <text evidence="3">The sequence shown here is derived from an EMBL/GenBank/DDBJ whole genome shotgun (WGS) entry which is preliminary data.</text>
</comment>
<feature type="transmembrane region" description="Helical" evidence="2">
    <location>
        <begin position="25"/>
        <end position="46"/>
    </location>
</feature>
<dbReference type="EMBL" id="JBHXIJ010000307">
    <property type="protein sequence ID" value="MFD5102936.1"/>
    <property type="molecule type" value="Genomic_DNA"/>
</dbReference>
<dbReference type="Proteomes" id="UP001598448">
    <property type="component" value="Unassembled WGS sequence"/>
</dbReference>
<feature type="region of interest" description="Disordered" evidence="1">
    <location>
        <begin position="1"/>
        <end position="20"/>
    </location>
</feature>
<keyword evidence="2" id="KW-0812">Transmembrane</keyword>
<gene>
    <name evidence="3" type="ORF">ACFWJN_28755</name>
</gene>
<accession>A0ABW6FTA5</accession>
<protein>
    <submittedName>
        <fullName evidence="3">Uncharacterized protein</fullName>
    </submittedName>
</protein>
<evidence type="ECO:0000256" key="2">
    <source>
        <dbReference type="SAM" id="Phobius"/>
    </source>
</evidence>